<feature type="region of interest" description="Disordered" evidence="1">
    <location>
        <begin position="1"/>
        <end position="22"/>
    </location>
</feature>
<keyword evidence="4" id="KW-1185">Reference proteome</keyword>
<protein>
    <submittedName>
        <fullName evidence="3">Uncharacterized protein</fullName>
    </submittedName>
</protein>
<feature type="transmembrane region" description="Helical" evidence="2">
    <location>
        <begin position="28"/>
        <end position="53"/>
    </location>
</feature>
<keyword evidence="2" id="KW-0812">Transmembrane</keyword>
<evidence type="ECO:0000313" key="3">
    <source>
        <dbReference type="EMBL" id="PWY67670.1"/>
    </source>
</evidence>
<dbReference type="Proteomes" id="UP000246171">
    <property type="component" value="Unassembled WGS sequence"/>
</dbReference>
<proteinExistence type="predicted"/>
<evidence type="ECO:0000256" key="2">
    <source>
        <dbReference type="SAM" id="Phobius"/>
    </source>
</evidence>
<keyword evidence="2" id="KW-1133">Transmembrane helix</keyword>
<dbReference type="GeneID" id="37059672"/>
<dbReference type="AlphaFoldDB" id="A0A317V6A0"/>
<dbReference type="VEuPathDB" id="FungiDB:BO83DRAFT_92565"/>
<reference evidence="3" key="1">
    <citation type="submission" date="2016-12" db="EMBL/GenBank/DDBJ databases">
        <title>The genomes of Aspergillus section Nigri reveals drivers in fungal speciation.</title>
        <authorList>
            <consortium name="DOE Joint Genome Institute"/>
            <person name="Vesth T.C."/>
            <person name="Nybo J."/>
            <person name="Theobald S."/>
            <person name="Brandl J."/>
            <person name="Frisvad J.C."/>
            <person name="Nielsen K.F."/>
            <person name="Lyhne E.K."/>
            <person name="Kogle M.E."/>
            <person name="Kuo A."/>
            <person name="Riley R."/>
            <person name="Clum A."/>
            <person name="Nolan M."/>
            <person name="Lipzen A."/>
            <person name="Salamov A."/>
            <person name="Henrissat B."/>
            <person name="Wiebenga A."/>
            <person name="De vries R.P."/>
            <person name="Grigoriev I.V."/>
            <person name="Mortensen U.H."/>
            <person name="Andersen M.R."/>
            <person name="Baker S.E."/>
        </authorList>
    </citation>
    <scope>NUCLEOTIDE SEQUENCE</scope>
    <source>
        <strain evidence="3">CBS 122712</strain>
    </source>
</reference>
<accession>A0A317V6A0</accession>
<evidence type="ECO:0000313" key="4">
    <source>
        <dbReference type="Proteomes" id="UP000246171"/>
    </source>
</evidence>
<comment type="caution">
    <text evidence="3">The sequence shown here is derived from an EMBL/GenBank/DDBJ whole genome shotgun (WGS) entry which is preliminary data.</text>
</comment>
<keyword evidence="2" id="KW-0472">Membrane</keyword>
<organism evidence="3 4">
    <name type="scientific">Aspergillus eucalypticola (strain CBS 122712 / IBT 29274)</name>
    <dbReference type="NCBI Taxonomy" id="1448314"/>
    <lineage>
        <taxon>Eukaryota</taxon>
        <taxon>Fungi</taxon>
        <taxon>Dikarya</taxon>
        <taxon>Ascomycota</taxon>
        <taxon>Pezizomycotina</taxon>
        <taxon>Eurotiomycetes</taxon>
        <taxon>Eurotiomycetidae</taxon>
        <taxon>Eurotiales</taxon>
        <taxon>Aspergillaceae</taxon>
        <taxon>Aspergillus</taxon>
        <taxon>Aspergillus subgen. Circumdati</taxon>
    </lineage>
</organism>
<sequence length="90" mass="10248">MEKQGLEAQGKIGRGKSIPQPQPQPQEIIIIAIIIIITTTMITIVVMAVIVVIGESINENRIKQTIMGMERRASTWAERKKNIRKRKRKE</sequence>
<name>A0A317V6A0_ASPEC</name>
<evidence type="ECO:0000256" key="1">
    <source>
        <dbReference type="SAM" id="MobiDB-lite"/>
    </source>
</evidence>
<gene>
    <name evidence="3" type="ORF">BO83DRAFT_92565</name>
</gene>
<dbReference type="EMBL" id="MSFU01000021">
    <property type="protein sequence ID" value="PWY67670.1"/>
    <property type="molecule type" value="Genomic_DNA"/>
</dbReference>
<dbReference type="RefSeq" id="XP_025385608.1">
    <property type="nucleotide sequence ID" value="XM_025537710.1"/>
</dbReference>